<keyword evidence="5" id="KW-0297">G-protein coupled receptor</keyword>
<organism evidence="12 13">
    <name type="scientific">Tricholaema leucomelas</name>
    <name type="common">pied barbet</name>
    <dbReference type="NCBI Taxonomy" id="240729"/>
    <lineage>
        <taxon>Eukaryota</taxon>
        <taxon>Metazoa</taxon>
        <taxon>Chordata</taxon>
        <taxon>Craniata</taxon>
        <taxon>Vertebrata</taxon>
        <taxon>Euteleostomi</taxon>
        <taxon>Archelosauria</taxon>
        <taxon>Archosauria</taxon>
        <taxon>Dinosauria</taxon>
        <taxon>Saurischia</taxon>
        <taxon>Theropoda</taxon>
        <taxon>Coelurosauria</taxon>
        <taxon>Aves</taxon>
        <taxon>Neognathae</taxon>
        <taxon>Neoaves</taxon>
        <taxon>Telluraves</taxon>
        <taxon>Coraciimorphae</taxon>
        <taxon>Piciformes</taxon>
        <taxon>Lybiidae</taxon>
        <taxon>Tricholaema lacrymosa</taxon>
    </lineage>
</organism>
<dbReference type="GO" id="GO:0004930">
    <property type="term" value="F:G protein-coupled receptor activity"/>
    <property type="evidence" value="ECO:0007669"/>
    <property type="project" value="UniProtKB-KW"/>
</dbReference>
<comment type="subcellular location">
    <subcellularLocation>
        <location evidence="1">Cell membrane</location>
        <topology evidence="1">Multi-pass membrane protein</topology>
    </subcellularLocation>
</comment>
<keyword evidence="4 10" id="KW-1133">Transmembrane helix</keyword>
<evidence type="ECO:0000256" key="6">
    <source>
        <dbReference type="ARBA" id="ARBA00023136"/>
    </source>
</evidence>
<comment type="caution">
    <text evidence="12">The sequence shown here is derived from an EMBL/GenBank/DDBJ whole genome shotgun (WGS) entry which is preliminary data.</text>
</comment>
<feature type="non-terminal residue" evidence="12">
    <location>
        <position position="108"/>
    </location>
</feature>
<dbReference type="EMBL" id="WAAF01016244">
    <property type="protein sequence ID" value="NXX48459.1"/>
    <property type="molecule type" value="Genomic_DNA"/>
</dbReference>
<protein>
    <submittedName>
        <fullName evidence="12">GPR42 protein</fullName>
    </submittedName>
</protein>
<feature type="non-terminal residue" evidence="12">
    <location>
        <position position="1"/>
    </location>
</feature>
<dbReference type="PROSITE" id="PS50262">
    <property type="entry name" value="G_PROTEIN_RECEP_F1_2"/>
    <property type="match status" value="1"/>
</dbReference>
<dbReference type="PANTHER" id="PTHR45822">
    <property type="entry name" value="FREE FATTY ACID RECEPTOR 2-RELATED"/>
    <property type="match status" value="1"/>
</dbReference>
<gene>
    <name evidence="12" type="primary">Gpr42</name>
    <name evidence="12" type="ORF">TRILEU_R15788</name>
</gene>
<evidence type="ECO:0000256" key="4">
    <source>
        <dbReference type="ARBA" id="ARBA00022989"/>
    </source>
</evidence>
<dbReference type="PRINTS" id="PR01904">
    <property type="entry name" value="GPR40FAMILY"/>
</dbReference>
<sequence>VAEAAASMAWPLPAFLCPLANFCFFSSLYLSSLFLASLSLLRYLGVASPMGCQARRRPRQVLAFSLLLWLLTSAHMSVVFVAHYHGGRGQGGSGGLQQGQGGGNLSLE</sequence>
<keyword evidence="2" id="KW-1003">Cell membrane</keyword>
<keyword evidence="3 10" id="KW-0812">Transmembrane</keyword>
<dbReference type="InterPro" id="IPR000276">
    <property type="entry name" value="GPCR_Rhodpsn"/>
</dbReference>
<evidence type="ECO:0000256" key="10">
    <source>
        <dbReference type="SAM" id="Phobius"/>
    </source>
</evidence>
<dbReference type="PANTHER" id="PTHR45822:SF5">
    <property type="entry name" value="FREE FATTY ACID RECEPTOR 2"/>
    <property type="match status" value="1"/>
</dbReference>
<evidence type="ECO:0000256" key="9">
    <source>
        <dbReference type="SAM" id="MobiDB-lite"/>
    </source>
</evidence>
<dbReference type="GO" id="GO:0071398">
    <property type="term" value="P:cellular response to fatty acid"/>
    <property type="evidence" value="ECO:0007669"/>
    <property type="project" value="TreeGrafter"/>
</dbReference>
<evidence type="ECO:0000256" key="8">
    <source>
        <dbReference type="ARBA" id="ARBA00023224"/>
    </source>
</evidence>
<name>A0A852JE80_9PICI</name>
<dbReference type="Gene3D" id="1.20.1070.10">
    <property type="entry name" value="Rhodopsin 7-helix transmembrane proteins"/>
    <property type="match status" value="1"/>
</dbReference>
<feature type="transmembrane region" description="Helical" evidence="10">
    <location>
        <begin position="19"/>
        <end position="41"/>
    </location>
</feature>
<evidence type="ECO:0000256" key="2">
    <source>
        <dbReference type="ARBA" id="ARBA00022475"/>
    </source>
</evidence>
<evidence type="ECO:0000256" key="3">
    <source>
        <dbReference type="ARBA" id="ARBA00022692"/>
    </source>
</evidence>
<accession>A0A852JE80</accession>
<reference evidence="12" key="1">
    <citation type="submission" date="2020-02" db="EMBL/GenBank/DDBJ databases">
        <title>Bird 10,000 Genomes (B10K) Project - Family phase.</title>
        <authorList>
            <person name="Zhang G."/>
        </authorList>
    </citation>
    <scope>NUCLEOTIDE SEQUENCE</scope>
    <source>
        <strain evidence="12">B10K-DU-002-37</strain>
        <tissue evidence="12">Muscle</tissue>
    </source>
</reference>
<feature type="transmembrane region" description="Helical" evidence="10">
    <location>
        <begin position="61"/>
        <end position="84"/>
    </location>
</feature>
<dbReference type="Proteomes" id="UP000627253">
    <property type="component" value="Unassembled WGS sequence"/>
</dbReference>
<feature type="domain" description="G-protein coupled receptors family 1 profile" evidence="11">
    <location>
        <begin position="1"/>
        <end position="108"/>
    </location>
</feature>
<evidence type="ECO:0000313" key="12">
    <source>
        <dbReference type="EMBL" id="NXX48459.1"/>
    </source>
</evidence>
<evidence type="ECO:0000256" key="7">
    <source>
        <dbReference type="ARBA" id="ARBA00023170"/>
    </source>
</evidence>
<dbReference type="AlphaFoldDB" id="A0A852JE80"/>
<dbReference type="GO" id="GO:0005886">
    <property type="term" value="C:plasma membrane"/>
    <property type="evidence" value="ECO:0007669"/>
    <property type="project" value="UniProtKB-SubCell"/>
</dbReference>
<evidence type="ECO:0000256" key="5">
    <source>
        <dbReference type="ARBA" id="ARBA00023040"/>
    </source>
</evidence>
<proteinExistence type="predicted"/>
<dbReference type="SUPFAM" id="SSF81321">
    <property type="entry name" value="Family A G protein-coupled receptor-like"/>
    <property type="match status" value="1"/>
</dbReference>
<keyword evidence="13" id="KW-1185">Reference proteome</keyword>
<evidence type="ECO:0000256" key="1">
    <source>
        <dbReference type="ARBA" id="ARBA00004651"/>
    </source>
</evidence>
<evidence type="ECO:0000313" key="13">
    <source>
        <dbReference type="Proteomes" id="UP000627253"/>
    </source>
</evidence>
<dbReference type="Pfam" id="PF00001">
    <property type="entry name" value="7tm_1"/>
    <property type="match status" value="1"/>
</dbReference>
<feature type="region of interest" description="Disordered" evidence="9">
    <location>
        <begin position="88"/>
        <end position="108"/>
    </location>
</feature>
<keyword evidence="8" id="KW-0807">Transducer</keyword>
<keyword evidence="7" id="KW-0675">Receptor</keyword>
<evidence type="ECO:0000259" key="11">
    <source>
        <dbReference type="PROSITE" id="PS50262"/>
    </source>
</evidence>
<keyword evidence="6 10" id="KW-0472">Membrane</keyword>
<dbReference type="InterPro" id="IPR017452">
    <property type="entry name" value="GPCR_Rhodpsn_7TM"/>
</dbReference>
<dbReference type="InterPro" id="IPR013312">
    <property type="entry name" value="GPR40-rel_orph"/>
</dbReference>